<reference evidence="1 2" key="1">
    <citation type="submission" date="2015-11" db="EMBL/GenBank/DDBJ databases">
        <authorList>
            <person name="Sahl J."/>
            <person name="Wagner D."/>
            <person name="Keim P."/>
        </authorList>
    </citation>
    <scope>NUCLEOTIDE SEQUENCE [LARGE SCALE GENOMIC DNA]</scope>
    <source>
        <strain evidence="1 2">BDU18</strain>
    </source>
</reference>
<protein>
    <submittedName>
        <fullName evidence="1">Uncharacterized protein</fullName>
    </submittedName>
</protein>
<proteinExistence type="predicted"/>
<comment type="caution">
    <text evidence="1">The sequence shown here is derived from an EMBL/GenBank/DDBJ whole genome shotgun (WGS) entry which is preliminary data.</text>
</comment>
<evidence type="ECO:0000313" key="1">
    <source>
        <dbReference type="EMBL" id="KWZ39551.1"/>
    </source>
</evidence>
<dbReference type="EMBL" id="LNJQ01000003">
    <property type="protein sequence ID" value="KWZ39551.1"/>
    <property type="molecule type" value="Genomic_DNA"/>
</dbReference>
<organism evidence="1 2">
    <name type="scientific">Burkholderia savannae</name>
    <dbReference type="NCBI Taxonomy" id="1637837"/>
    <lineage>
        <taxon>Bacteria</taxon>
        <taxon>Pseudomonadati</taxon>
        <taxon>Pseudomonadota</taxon>
        <taxon>Betaproteobacteria</taxon>
        <taxon>Burkholderiales</taxon>
        <taxon>Burkholderiaceae</taxon>
        <taxon>Burkholderia</taxon>
        <taxon>pseudomallei group</taxon>
    </lineage>
</organism>
<accession>A0ABR5T8E2</accession>
<gene>
    <name evidence="1" type="ORF">WS72_19280</name>
</gene>
<keyword evidence="2" id="KW-1185">Reference proteome</keyword>
<name>A0ABR5T8E2_9BURK</name>
<sequence length="81" mass="8671">MPRRGLVVLQLTQTTSRAERGAGLSLHRVPVALGGMVPVGRARSRLREAHPKGSALTVIARPKGIMPTNQGVRCAVQRPRA</sequence>
<dbReference type="Proteomes" id="UP000070255">
    <property type="component" value="Unassembled WGS sequence"/>
</dbReference>
<evidence type="ECO:0000313" key="2">
    <source>
        <dbReference type="Proteomes" id="UP000070255"/>
    </source>
</evidence>